<organism evidence="1 2">
    <name type="scientific">Croceicoccus esteveae</name>
    <dbReference type="NCBI Taxonomy" id="3075597"/>
    <lineage>
        <taxon>Bacteria</taxon>
        <taxon>Pseudomonadati</taxon>
        <taxon>Pseudomonadota</taxon>
        <taxon>Alphaproteobacteria</taxon>
        <taxon>Sphingomonadales</taxon>
        <taxon>Erythrobacteraceae</taxon>
        <taxon>Croceicoccus</taxon>
    </lineage>
</organism>
<dbReference type="SUPFAM" id="SSF111352">
    <property type="entry name" value="Ammonium transporter"/>
    <property type="match status" value="1"/>
</dbReference>
<sequence length="43" mass="4447">MASLACFWFVTGAKSRLGFDDTADGFGIHLLGDMVGSLGTALP</sequence>
<reference evidence="1 2" key="1">
    <citation type="submission" date="2023-09" db="EMBL/GenBank/DDBJ databases">
        <authorList>
            <person name="Rey-Velasco X."/>
        </authorList>
    </citation>
    <scope>NUCLEOTIDE SEQUENCE [LARGE SCALE GENOMIC DNA]</scope>
    <source>
        <strain evidence="1 2">F390</strain>
    </source>
</reference>
<evidence type="ECO:0000313" key="2">
    <source>
        <dbReference type="Proteomes" id="UP001259803"/>
    </source>
</evidence>
<gene>
    <name evidence="1" type="ORF">RM533_11825</name>
</gene>
<evidence type="ECO:0000313" key="1">
    <source>
        <dbReference type="EMBL" id="MDT0576861.1"/>
    </source>
</evidence>
<dbReference type="EMBL" id="JAVRHS010000012">
    <property type="protein sequence ID" value="MDT0576861.1"/>
    <property type="molecule type" value="Genomic_DNA"/>
</dbReference>
<dbReference type="Proteomes" id="UP001259803">
    <property type="component" value="Unassembled WGS sequence"/>
</dbReference>
<keyword evidence="2" id="KW-1185">Reference proteome</keyword>
<comment type="caution">
    <text evidence="1">The sequence shown here is derived from an EMBL/GenBank/DDBJ whole genome shotgun (WGS) entry which is preliminary data.</text>
</comment>
<proteinExistence type="predicted"/>
<name>A0ABU2ZKW4_9SPHN</name>
<protein>
    <submittedName>
        <fullName evidence="1">Uncharacterized protein</fullName>
    </submittedName>
</protein>
<accession>A0ABU2ZKW4</accession>